<dbReference type="InterPro" id="IPR015590">
    <property type="entry name" value="Aldehyde_DH_dom"/>
</dbReference>
<organism evidence="6 7">
    <name type="scientific">Rhizorhabdus wittichii</name>
    <dbReference type="NCBI Taxonomy" id="160791"/>
    <lineage>
        <taxon>Bacteria</taxon>
        <taxon>Pseudomonadati</taxon>
        <taxon>Pseudomonadota</taxon>
        <taxon>Alphaproteobacteria</taxon>
        <taxon>Sphingomonadales</taxon>
        <taxon>Sphingomonadaceae</taxon>
        <taxon>Rhizorhabdus</taxon>
    </lineage>
</organism>
<reference evidence="6" key="2">
    <citation type="submission" date="2021-04" db="EMBL/GenBank/DDBJ databases">
        <title>Isolation and genomic analysis of the ibuprofen-degrading bacterium Sphingomonas strain MPO218.</title>
        <authorList>
            <person name="Aulestia M."/>
            <person name="Flores A."/>
            <person name="Mangas E.L."/>
            <person name="Perez-Pulido A.J."/>
            <person name="Santero E."/>
            <person name="Camacho E.M."/>
        </authorList>
    </citation>
    <scope>NUCLEOTIDE SEQUENCE</scope>
    <source>
        <strain evidence="6">MPO218</strain>
    </source>
</reference>
<evidence type="ECO:0000256" key="2">
    <source>
        <dbReference type="ARBA" id="ARBA00023002"/>
    </source>
</evidence>
<evidence type="ECO:0000313" key="7">
    <source>
        <dbReference type="Proteomes" id="UP000664914"/>
    </source>
</evidence>
<dbReference type="CDD" id="cd07089">
    <property type="entry name" value="ALDH_CddD-AldA-like"/>
    <property type="match status" value="1"/>
</dbReference>
<reference evidence="6" key="1">
    <citation type="submission" date="2020-07" db="EMBL/GenBank/DDBJ databases">
        <authorList>
            <person name="Camacho E."/>
        </authorList>
    </citation>
    <scope>NUCLEOTIDE SEQUENCE</scope>
    <source>
        <strain evidence="6">MPO218</strain>
    </source>
</reference>
<dbReference type="FunFam" id="3.40.605.10:FF:000007">
    <property type="entry name" value="NAD/NADP-dependent betaine aldehyde dehydrogenase"/>
    <property type="match status" value="1"/>
</dbReference>
<dbReference type="PANTHER" id="PTHR42804:SF1">
    <property type="entry name" value="ALDEHYDE DEHYDROGENASE-RELATED"/>
    <property type="match status" value="1"/>
</dbReference>
<gene>
    <name evidence="6" type="ORF">HRJ34_23180</name>
</gene>
<dbReference type="InterPro" id="IPR016161">
    <property type="entry name" value="Ald_DH/histidinol_DH"/>
</dbReference>
<dbReference type="Pfam" id="PF00171">
    <property type="entry name" value="Aldedh"/>
    <property type="match status" value="1"/>
</dbReference>
<evidence type="ECO:0000259" key="5">
    <source>
        <dbReference type="Pfam" id="PF00171"/>
    </source>
</evidence>
<dbReference type="Proteomes" id="UP000664914">
    <property type="component" value="Chromosome"/>
</dbReference>
<evidence type="ECO:0000256" key="3">
    <source>
        <dbReference type="PROSITE-ProRule" id="PRU10007"/>
    </source>
</evidence>
<dbReference type="AlphaFoldDB" id="A0A975D1G3"/>
<dbReference type="InterPro" id="IPR016162">
    <property type="entry name" value="Ald_DH_N"/>
</dbReference>
<dbReference type="GO" id="GO:0016620">
    <property type="term" value="F:oxidoreductase activity, acting on the aldehyde or oxo group of donors, NAD or NADP as acceptor"/>
    <property type="evidence" value="ECO:0007669"/>
    <property type="project" value="InterPro"/>
</dbReference>
<dbReference type="SUPFAM" id="SSF53720">
    <property type="entry name" value="ALDH-like"/>
    <property type="match status" value="1"/>
</dbReference>
<protein>
    <submittedName>
        <fullName evidence="6">Aldehyde dehydrogenase family protein</fullName>
    </submittedName>
</protein>
<feature type="domain" description="Aldehyde dehydrogenase" evidence="5">
    <location>
        <begin position="18"/>
        <end position="484"/>
    </location>
</feature>
<proteinExistence type="inferred from homology"/>
<dbReference type="InterPro" id="IPR029510">
    <property type="entry name" value="Ald_DH_CS_GLU"/>
</dbReference>
<evidence type="ECO:0000256" key="1">
    <source>
        <dbReference type="ARBA" id="ARBA00009986"/>
    </source>
</evidence>
<evidence type="ECO:0000313" key="6">
    <source>
        <dbReference type="EMBL" id="QTH21187.1"/>
    </source>
</evidence>
<comment type="similarity">
    <text evidence="1 4">Belongs to the aldehyde dehydrogenase family.</text>
</comment>
<name>A0A975D1G3_9SPHN</name>
<dbReference type="RefSeq" id="WP_208632551.1">
    <property type="nucleotide sequence ID" value="NZ_CP059319.1"/>
</dbReference>
<feature type="active site" evidence="3">
    <location>
        <position position="260"/>
    </location>
</feature>
<dbReference type="EMBL" id="CP059319">
    <property type="protein sequence ID" value="QTH21187.1"/>
    <property type="molecule type" value="Genomic_DNA"/>
</dbReference>
<dbReference type="InterPro" id="IPR016163">
    <property type="entry name" value="Ald_DH_C"/>
</dbReference>
<sequence>MTLKLQNKLYIGGAFVSGAAGTDRIINPANEDVIGEAPVGSVDDARAAVAAAHDAFVSGPWRRLSRHERIAHMRRFYEALEQRKDEIIAILIAEAGATVSLANGAQWATGMKHFRYYMDAAAQDFTKLSRPEVTPAAGGVKWLGTSVVRYDPVGVVSVITPYNYPFMLNLVKSVPALLMGNTVVLKPSPYTPYSALVLGDIARAAGLPDGVFNVVTGGLDVGELLTTDKRVRLVTFTGSDMVGAAIMAQAAPTLKRLLLELGGKSAMIVRPDANLDRAVHTGLRGFSSHAGQGCALNTRHLVHNSIRADYVARLKEAAERVVVGDPADPKTEMGPLIRAVARDRAEKYVQIGLDEGARLVTGGKRPGHMARGFFFQPTFFDDVANGSRLAQEEIFGPIAAVIGYDTDEEAIRIANDSDFALACYILTNDAGTAYEMAQQINSGRCAINGGAGTQLSDEPFGGNLRSGFGRENGIEGLLEFTNANAISFHAA</sequence>
<keyword evidence="2 4" id="KW-0560">Oxidoreductase</keyword>
<dbReference type="Gene3D" id="3.40.309.10">
    <property type="entry name" value="Aldehyde Dehydrogenase, Chain A, domain 2"/>
    <property type="match status" value="1"/>
</dbReference>
<dbReference type="Gene3D" id="3.40.605.10">
    <property type="entry name" value="Aldehyde Dehydrogenase, Chain A, domain 1"/>
    <property type="match status" value="1"/>
</dbReference>
<dbReference type="PROSITE" id="PS00687">
    <property type="entry name" value="ALDEHYDE_DEHYDR_GLU"/>
    <property type="match status" value="1"/>
</dbReference>
<dbReference type="PANTHER" id="PTHR42804">
    <property type="entry name" value="ALDEHYDE DEHYDROGENASE"/>
    <property type="match status" value="1"/>
</dbReference>
<accession>A0A975D1G3</accession>
<evidence type="ECO:0000256" key="4">
    <source>
        <dbReference type="RuleBase" id="RU003345"/>
    </source>
</evidence>